<evidence type="ECO:0000259" key="2">
    <source>
        <dbReference type="Pfam" id="PF10728"/>
    </source>
</evidence>
<accession>A0ABU3D9V9</accession>
<dbReference type="EMBL" id="JAVRHK010000017">
    <property type="protein sequence ID" value="MDT0678246.1"/>
    <property type="molecule type" value="Genomic_DNA"/>
</dbReference>
<dbReference type="Gene3D" id="1.10.1040.20">
    <property type="entry name" value="ProC-like, C-terminal domain"/>
    <property type="match status" value="1"/>
</dbReference>
<dbReference type="PANTHER" id="PTHR40459">
    <property type="entry name" value="CONSERVED HYPOTHETICAL ALANINE AND LEUCINE RICH PROTEIN"/>
    <property type="match status" value="1"/>
</dbReference>
<organism evidence="3 4">
    <name type="scientific">Autumnicola musiva</name>
    <dbReference type="NCBI Taxonomy" id="3075589"/>
    <lineage>
        <taxon>Bacteria</taxon>
        <taxon>Pseudomonadati</taxon>
        <taxon>Bacteroidota</taxon>
        <taxon>Flavobacteriia</taxon>
        <taxon>Flavobacteriales</taxon>
        <taxon>Flavobacteriaceae</taxon>
        <taxon>Autumnicola</taxon>
    </lineage>
</organism>
<dbReference type="InterPro" id="IPR008927">
    <property type="entry name" value="6-PGluconate_DH-like_C_sf"/>
</dbReference>
<feature type="domain" description="Pyrroline-5-carboxylate reductase catalytic N-terminal" evidence="1">
    <location>
        <begin position="3"/>
        <end position="78"/>
    </location>
</feature>
<dbReference type="Pfam" id="PF10728">
    <property type="entry name" value="DUF2520"/>
    <property type="match status" value="1"/>
</dbReference>
<evidence type="ECO:0000259" key="1">
    <source>
        <dbReference type="Pfam" id="PF03807"/>
    </source>
</evidence>
<feature type="domain" description="DUF2520" evidence="2">
    <location>
        <begin position="121"/>
        <end position="244"/>
    </location>
</feature>
<sequence>MTKVVILGAGNVAFHLFRAFQHTKEIDVVQVYNHRPEKLSDFTETNTTTSLSELKKAQIYIFSLKDDAIAEVAKKLKDSRSLYLHTSGGLPITVLSKFENFGVFYPLQTFSTKRKVEFRKIPLCLESSSEENLQELKKLGASISENLYEINSEQRRALHAAAVFVNNFTNHLYHLGAEICEKNQVPFNILQPLIAETAAKIKELSPEQAQTGPALRNDKKTIQTHLKLLNQDQTEVYKLLTQSITKLHGKEL</sequence>
<proteinExistence type="predicted"/>
<dbReference type="SUPFAM" id="SSF51735">
    <property type="entry name" value="NAD(P)-binding Rossmann-fold domains"/>
    <property type="match status" value="1"/>
</dbReference>
<protein>
    <submittedName>
        <fullName evidence="3">DUF2520 domain-containing protein</fullName>
    </submittedName>
</protein>
<evidence type="ECO:0000313" key="3">
    <source>
        <dbReference type="EMBL" id="MDT0678246.1"/>
    </source>
</evidence>
<comment type="caution">
    <text evidence="3">The sequence shown here is derived from an EMBL/GenBank/DDBJ whole genome shotgun (WGS) entry which is preliminary data.</text>
</comment>
<dbReference type="Gene3D" id="3.40.50.720">
    <property type="entry name" value="NAD(P)-binding Rossmann-like Domain"/>
    <property type="match status" value="1"/>
</dbReference>
<dbReference type="SUPFAM" id="SSF48179">
    <property type="entry name" value="6-phosphogluconate dehydrogenase C-terminal domain-like"/>
    <property type="match status" value="1"/>
</dbReference>
<keyword evidence="4" id="KW-1185">Reference proteome</keyword>
<name>A0ABU3D9V9_9FLAO</name>
<dbReference type="Proteomes" id="UP001262582">
    <property type="component" value="Unassembled WGS sequence"/>
</dbReference>
<evidence type="ECO:0000313" key="4">
    <source>
        <dbReference type="Proteomes" id="UP001262582"/>
    </source>
</evidence>
<dbReference type="InterPro" id="IPR036291">
    <property type="entry name" value="NAD(P)-bd_dom_sf"/>
</dbReference>
<gene>
    <name evidence="3" type="ORF">RM539_16810</name>
</gene>
<reference evidence="3 4" key="1">
    <citation type="submission" date="2023-09" db="EMBL/GenBank/DDBJ databases">
        <authorList>
            <person name="Rey-Velasco X."/>
        </authorList>
    </citation>
    <scope>NUCLEOTIDE SEQUENCE [LARGE SCALE GENOMIC DNA]</scope>
    <source>
        <strain evidence="3 4">F117</strain>
    </source>
</reference>
<dbReference type="InterPro" id="IPR037108">
    <property type="entry name" value="TM1727-like_C_sf"/>
</dbReference>
<dbReference type="Pfam" id="PF03807">
    <property type="entry name" value="F420_oxidored"/>
    <property type="match status" value="1"/>
</dbReference>
<dbReference type="InterPro" id="IPR028939">
    <property type="entry name" value="P5C_Rdtase_cat_N"/>
</dbReference>
<dbReference type="InterPro" id="IPR018931">
    <property type="entry name" value="DUF2520"/>
</dbReference>
<dbReference type="RefSeq" id="WP_311504580.1">
    <property type="nucleotide sequence ID" value="NZ_JAVRHK010000017.1"/>
</dbReference>
<dbReference type="PANTHER" id="PTHR40459:SF1">
    <property type="entry name" value="CONSERVED HYPOTHETICAL ALANINE AND LEUCINE RICH PROTEIN"/>
    <property type="match status" value="1"/>
</dbReference>